<evidence type="ECO:0008006" key="9">
    <source>
        <dbReference type="Google" id="ProtNLM"/>
    </source>
</evidence>
<protein>
    <recommendedName>
        <fullName evidence="9">UNC93-like protein MFSD11</fullName>
    </recommendedName>
</protein>
<evidence type="ECO:0000313" key="7">
    <source>
        <dbReference type="Proteomes" id="UP000887575"/>
    </source>
</evidence>
<keyword evidence="7" id="KW-1185">Reference proteome</keyword>
<feature type="transmembrane region" description="Helical" evidence="6">
    <location>
        <begin position="105"/>
        <end position="123"/>
    </location>
</feature>
<organism evidence="7 8">
    <name type="scientific">Mesorhabditis belari</name>
    <dbReference type="NCBI Taxonomy" id="2138241"/>
    <lineage>
        <taxon>Eukaryota</taxon>
        <taxon>Metazoa</taxon>
        <taxon>Ecdysozoa</taxon>
        <taxon>Nematoda</taxon>
        <taxon>Chromadorea</taxon>
        <taxon>Rhabditida</taxon>
        <taxon>Rhabditina</taxon>
        <taxon>Rhabditomorpha</taxon>
        <taxon>Rhabditoidea</taxon>
        <taxon>Rhabditidae</taxon>
        <taxon>Mesorhabditinae</taxon>
        <taxon>Mesorhabditis</taxon>
    </lineage>
</organism>
<reference evidence="8" key="1">
    <citation type="submission" date="2024-02" db="UniProtKB">
        <authorList>
            <consortium name="WormBaseParasite"/>
        </authorList>
    </citation>
    <scope>IDENTIFICATION</scope>
</reference>
<evidence type="ECO:0000256" key="5">
    <source>
        <dbReference type="ARBA" id="ARBA00023136"/>
    </source>
</evidence>
<accession>A0AAF3EUY4</accession>
<evidence type="ECO:0000256" key="1">
    <source>
        <dbReference type="ARBA" id="ARBA00004141"/>
    </source>
</evidence>
<feature type="transmembrane region" description="Helical" evidence="6">
    <location>
        <begin position="317"/>
        <end position="337"/>
    </location>
</feature>
<dbReference type="GO" id="GO:0016020">
    <property type="term" value="C:membrane"/>
    <property type="evidence" value="ECO:0007669"/>
    <property type="project" value="UniProtKB-SubCell"/>
</dbReference>
<evidence type="ECO:0000256" key="2">
    <source>
        <dbReference type="ARBA" id="ARBA00009172"/>
    </source>
</evidence>
<dbReference type="PANTHER" id="PTHR23294:SF18">
    <property type="entry name" value="UNC93-LIKE PROTEIN MFSD11"/>
    <property type="match status" value="1"/>
</dbReference>
<dbReference type="Proteomes" id="UP000887575">
    <property type="component" value="Unassembled WGS sequence"/>
</dbReference>
<feature type="transmembrane region" description="Helical" evidence="6">
    <location>
        <begin position="384"/>
        <end position="405"/>
    </location>
</feature>
<keyword evidence="3 6" id="KW-0812">Transmembrane</keyword>
<dbReference type="PANTHER" id="PTHR23294">
    <property type="entry name" value="ET TRANSLATION PRODUCT-RELATED"/>
    <property type="match status" value="1"/>
</dbReference>
<comment type="subcellular location">
    <subcellularLocation>
        <location evidence="1">Membrane</location>
        <topology evidence="1">Multi-pass membrane protein</topology>
    </subcellularLocation>
</comment>
<feature type="transmembrane region" description="Helical" evidence="6">
    <location>
        <begin position="161"/>
        <end position="181"/>
    </location>
</feature>
<evidence type="ECO:0000256" key="3">
    <source>
        <dbReference type="ARBA" id="ARBA00022692"/>
    </source>
</evidence>
<dbReference type="WBParaSite" id="MBELARI_LOCUS17987">
    <property type="protein sequence ID" value="MBELARI_LOCUS17987"/>
    <property type="gene ID" value="MBELARI_LOCUS17987"/>
</dbReference>
<evidence type="ECO:0000256" key="4">
    <source>
        <dbReference type="ARBA" id="ARBA00022989"/>
    </source>
</evidence>
<dbReference type="InterPro" id="IPR036259">
    <property type="entry name" value="MFS_trans_sf"/>
</dbReference>
<evidence type="ECO:0000313" key="8">
    <source>
        <dbReference type="WBParaSite" id="MBELARI_LOCUS17987"/>
    </source>
</evidence>
<dbReference type="InterPro" id="IPR010291">
    <property type="entry name" value="Ion_channel_UNC-93"/>
</dbReference>
<feature type="transmembrane region" description="Helical" evidence="6">
    <location>
        <begin position="281"/>
        <end position="305"/>
    </location>
</feature>
<name>A0AAF3EUY4_9BILA</name>
<feature type="transmembrane region" description="Helical" evidence="6">
    <location>
        <begin position="215"/>
        <end position="233"/>
    </location>
</feature>
<feature type="transmembrane region" description="Helical" evidence="6">
    <location>
        <begin position="253"/>
        <end position="274"/>
    </location>
</feature>
<keyword evidence="4 6" id="KW-1133">Transmembrane helix</keyword>
<comment type="similarity">
    <text evidence="2">Belongs to the unc-93 family.</text>
</comment>
<evidence type="ECO:0000256" key="6">
    <source>
        <dbReference type="SAM" id="Phobius"/>
    </source>
</evidence>
<feature type="transmembrane region" description="Helical" evidence="6">
    <location>
        <begin position="358"/>
        <end position="378"/>
    </location>
</feature>
<feature type="transmembrane region" description="Helical" evidence="6">
    <location>
        <begin position="60"/>
        <end position="84"/>
    </location>
</feature>
<dbReference type="SUPFAM" id="SSF103473">
    <property type="entry name" value="MFS general substrate transporter"/>
    <property type="match status" value="1"/>
</dbReference>
<keyword evidence="5 6" id="KW-0472">Membrane</keyword>
<dbReference type="InterPro" id="IPR051617">
    <property type="entry name" value="UNC-93-like_regulator"/>
</dbReference>
<sequence length="432" mass="47464">MNDDNFMILAAVLLGIIQICGTFGFDMVSFLIEPICHSVRERPDCIIEYAGYYGTSFTDLFYTFGNLIAPSCMFCGLGFALFYAGGGSYGLRHSTDRTLSRNQSIQCMVNSFTTVLSGIFFIFSTHMANNGKAGILGNGTEVFTAQNQSSYRHYSDTEVRLLSLGMSAFALAALILAILLPKRNLPESLEKKIKNEITLKQQINKVLSAMKQKNLLKLAPFFLFTGSILALLFTIYPTTFAFTDSLVKERNLVAYYCIATCLGEIVVGLIFTTVSKKYHNFGLIPVFILTCIFFVMVMVLTLIYTPAQSSLKPTKELAILEPSAWIGILVGVLYGCLDGSACNARMVAAAKGLPESPAIAFSVAKFYQAGSAMIFLFLGSKMNIHQILYLSGFLMIISIGCYISFLRDLKVSRIGSITEGIEKSGDEKILSE</sequence>
<proteinExistence type="inferred from homology"/>
<dbReference type="AlphaFoldDB" id="A0AAF3EUY4"/>
<dbReference type="Pfam" id="PF05978">
    <property type="entry name" value="UNC-93"/>
    <property type="match status" value="1"/>
</dbReference>
<dbReference type="Gene3D" id="1.20.1250.20">
    <property type="entry name" value="MFS general substrate transporter like domains"/>
    <property type="match status" value="1"/>
</dbReference>
<feature type="transmembrane region" description="Helical" evidence="6">
    <location>
        <begin position="7"/>
        <end position="32"/>
    </location>
</feature>